<dbReference type="InterPro" id="IPR011444">
    <property type="entry name" value="DUF1549"/>
</dbReference>
<dbReference type="Proteomes" id="UP000315003">
    <property type="component" value="Chromosome"/>
</dbReference>
<reference evidence="6 7" key="1">
    <citation type="submission" date="2019-02" db="EMBL/GenBank/DDBJ databases">
        <title>Deep-cultivation of Planctomycetes and their phenomic and genomic characterization uncovers novel biology.</title>
        <authorList>
            <person name="Wiegand S."/>
            <person name="Jogler M."/>
            <person name="Boedeker C."/>
            <person name="Pinto D."/>
            <person name="Vollmers J."/>
            <person name="Rivas-Marin E."/>
            <person name="Kohn T."/>
            <person name="Peeters S.H."/>
            <person name="Heuer A."/>
            <person name="Rast P."/>
            <person name="Oberbeckmann S."/>
            <person name="Bunk B."/>
            <person name="Jeske O."/>
            <person name="Meyerdierks A."/>
            <person name="Storesund J.E."/>
            <person name="Kallscheuer N."/>
            <person name="Luecker S."/>
            <person name="Lage O.M."/>
            <person name="Pohl T."/>
            <person name="Merkel B.J."/>
            <person name="Hornburger P."/>
            <person name="Mueller R.-W."/>
            <person name="Bruemmer F."/>
            <person name="Labrenz M."/>
            <person name="Spormann A.M."/>
            <person name="Op den Camp H."/>
            <person name="Overmann J."/>
            <person name="Amann R."/>
            <person name="Jetten M.S.M."/>
            <person name="Mascher T."/>
            <person name="Medema M.H."/>
            <person name="Devos D.P."/>
            <person name="Kaster A.-K."/>
            <person name="Ovreas L."/>
            <person name="Rohde M."/>
            <person name="Galperin M.Y."/>
            <person name="Jogler C."/>
        </authorList>
    </citation>
    <scope>NUCLEOTIDE SEQUENCE [LARGE SCALE GENOMIC DNA]</scope>
    <source>
        <strain evidence="6 7">SV_7m_r</strain>
    </source>
</reference>
<evidence type="ECO:0000259" key="4">
    <source>
        <dbReference type="Pfam" id="PF07587"/>
    </source>
</evidence>
<dbReference type="Gene3D" id="2.60.120.200">
    <property type="match status" value="1"/>
</dbReference>
<keyword evidence="7" id="KW-1185">Reference proteome</keyword>
<name>A0A517SUF1_9BACT</name>
<evidence type="ECO:0000256" key="2">
    <source>
        <dbReference type="SAM" id="MobiDB-lite"/>
    </source>
</evidence>
<feature type="domain" description="DUF1549" evidence="3">
    <location>
        <begin position="157"/>
        <end position="373"/>
    </location>
</feature>
<evidence type="ECO:0000256" key="1">
    <source>
        <dbReference type="SAM" id="Coils"/>
    </source>
</evidence>
<dbReference type="PANTHER" id="PTHR35889:SF3">
    <property type="entry name" value="F-BOX DOMAIN-CONTAINING PROTEIN"/>
    <property type="match status" value="1"/>
</dbReference>
<dbReference type="Pfam" id="PF07635">
    <property type="entry name" value="PSCyt1"/>
    <property type="match status" value="1"/>
</dbReference>
<accession>A0A517SUF1</accession>
<evidence type="ECO:0000259" key="5">
    <source>
        <dbReference type="Pfam" id="PF07635"/>
    </source>
</evidence>
<dbReference type="SUPFAM" id="SSF49899">
    <property type="entry name" value="Concanavalin A-like lectins/glucanases"/>
    <property type="match status" value="1"/>
</dbReference>
<dbReference type="Pfam" id="PF07587">
    <property type="entry name" value="PSD1"/>
    <property type="match status" value="1"/>
</dbReference>
<gene>
    <name evidence="6" type="ORF">SV7mr_22670</name>
</gene>
<proteinExistence type="predicted"/>
<evidence type="ECO:0000313" key="7">
    <source>
        <dbReference type="Proteomes" id="UP000315003"/>
    </source>
</evidence>
<dbReference type="EMBL" id="CP036272">
    <property type="protein sequence ID" value="QDT59757.1"/>
    <property type="molecule type" value="Genomic_DNA"/>
</dbReference>
<feature type="compositionally biased region" description="Basic and acidic residues" evidence="2">
    <location>
        <begin position="104"/>
        <end position="116"/>
    </location>
</feature>
<sequence length="1340" mass="150062">MGAELTPPQREFFESKIRPVLVENCYECHNSIDSNEGGFIADFAGGMLQADSGPMIVKGKPEQSRLIKILRHEIDGLEMPEGGPKLADAVIKDFEDWVQMGLPDPRDQAPTEESLREQTSWENTLQRRKQWWSLQPIESAALPGGRSAAQVPTRELIDAWINQGIENAGVKPSPPADHATLIRRLYVVLTGLPPSIEQQSRWLGQLKRGQDQQAVVAALASELIDSPAFAERWARHWMDWIRYAESHGSEGDPRIENAWYYRDYLIRALNEDIPYDTMLREHIAGDLLTKPRINQQLGLNESTIATAHWRMVFHGFAPTDALDEKVRFIDDQINVFSKAFLGLTVSCARCHDHKFDAISQADYYALFGILSSCRPGRNVANVDQAINAQTSKLATLKKQIRQQVAAAWLRDIDAAGQRLFSRSIPEKADQAFQSAVPNQLSVLASDDDRKQPFAKRWQQRLERLKSDMDHALTVKQQAAHYWDFANVDDRQAWFVAGNGLEFDAQVDHPRDSFALRESGVEAIEQVMPAAVRSDRISRKHAGRFTSPDVQLADNQVLWVLAKGAGQASVRYVVQDYPRNGTVYPVQNLTPQWKWYRFDLAYWAGDSIHVEVTTAKDAPLLTKNDAKSWFAVRKVLITDRSAPGPRLGGQGIAALLNEDQATVKSLDELTVTAKAALQGAIESWGAGNASHPQSVMIADCVDHGVLSAHLDHSKSLRELVEKYRALEAQVLVPTRVPGIEETAGTDQAMMVRGNHKQLGELVPRRFLEAIDSTPYEAQDSGRLQLAEDLLRVDNPLTRRVIVNRLWHHLYGTGLVRTPDNFGRLGFAPSHPELLDALADRFSQQDWSIKQMVHAMVTTEAWQRSSSADELAFQKDPDNQLFARSNVRRMEAEVVRDALLSVSGSLAPQTFGPPVNADSNRRSLYVRVVRNALDPFLRVFDYPEPFSCVGARDVTNVPAQSLAMMNSPQVVKHARSLANRVLRDPALPTVESKINRMFRLCFARHATDDELLAARTMLDDFEFDFREQSARQAAIKEQRKKLEEQVQRLLATARQRWRESQTEPDQESQSLPEAYASWDFTKSLESPENPITLKLQRDARQDADGLHLGRDGYAISSPLTKPIEEKTLMVTVQLSDLNQRGGGAITLQTADGSLFDSIVFGEQTPKHWMAGSNLFHRTKPFGGAADLQAGQQPVHLAITYDNQGTITGYRNGQAYGKPYRTDKFIGFAAKQSVVTFGVRHLPASGGRLLHGRILNGALFDRVLGAEEIQAIASGNQNYVSEQQLVKLLSAEQRAQYEKSKQGMEEITKQLDQIGPVREASDAETMAALAHSMFQLKEFLYVR</sequence>
<dbReference type="InterPro" id="IPR013320">
    <property type="entry name" value="ConA-like_dom_sf"/>
</dbReference>
<evidence type="ECO:0000313" key="6">
    <source>
        <dbReference type="EMBL" id="QDT59757.1"/>
    </source>
</evidence>
<feature type="domain" description="DUF1553" evidence="4">
    <location>
        <begin position="780"/>
        <end position="1015"/>
    </location>
</feature>
<organism evidence="6 7">
    <name type="scientific">Stieleria bergensis</name>
    <dbReference type="NCBI Taxonomy" id="2528025"/>
    <lineage>
        <taxon>Bacteria</taxon>
        <taxon>Pseudomonadati</taxon>
        <taxon>Planctomycetota</taxon>
        <taxon>Planctomycetia</taxon>
        <taxon>Pirellulales</taxon>
        <taxon>Pirellulaceae</taxon>
        <taxon>Stieleria</taxon>
    </lineage>
</organism>
<evidence type="ECO:0000259" key="3">
    <source>
        <dbReference type="Pfam" id="PF07583"/>
    </source>
</evidence>
<feature type="domain" description="Cytochrome C Planctomycete-type" evidence="5">
    <location>
        <begin position="25"/>
        <end position="80"/>
    </location>
</feature>
<keyword evidence="1" id="KW-0175">Coiled coil</keyword>
<protein>
    <submittedName>
        <fullName evidence="6">Planctomycete cytochrome C</fullName>
    </submittedName>
</protein>
<feature type="coiled-coil region" evidence="1">
    <location>
        <begin position="1023"/>
        <end position="1053"/>
    </location>
</feature>
<feature type="region of interest" description="Disordered" evidence="2">
    <location>
        <begin position="103"/>
        <end position="122"/>
    </location>
</feature>
<dbReference type="InterPro" id="IPR011429">
    <property type="entry name" value="Cyt_c_Planctomycete-type"/>
</dbReference>
<dbReference type="InterPro" id="IPR022655">
    <property type="entry name" value="DUF1553"/>
</dbReference>
<dbReference type="Pfam" id="PF07583">
    <property type="entry name" value="PSCyt2"/>
    <property type="match status" value="1"/>
</dbReference>
<dbReference type="PANTHER" id="PTHR35889">
    <property type="entry name" value="CYCLOINULO-OLIGOSACCHARIDE FRUCTANOTRANSFERASE-RELATED"/>
    <property type="match status" value="1"/>
</dbReference>